<comment type="caution">
    <text evidence="2">The sequence shown here is derived from an EMBL/GenBank/DDBJ whole genome shotgun (WGS) entry which is preliminary data.</text>
</comment>
<reference evidence="3" key="1">
    <citation type="submission" date="2018-09" db="EMBL/GenBank/DDBJ databases">
        <authorList>
            <person name="Livingstone P.G."/>
            <person name="Whitworth D.E."/>
        </authorList>
    </citation>
    <scope>NUCLEOTIDE SEQUENCE [LARGE SCALE GENOMIC DNA]</scope>
    <source>
        <strain evidence="3">CA054A</strain>
    </source>
</reference>
<dbReference type="Gene3D" id="3.40.50.720">
    <property type="entry name" value="NAD(P)-binding Rossmann-like Domain"/>
    <property type="match status" value="1"/>
</dbReference>
<dbReference type="Proteomes" id="UP000268094">
    <property type="component" value="Unassembled WGS sequence"/>
</dbReference>
<proteinExistence type="predicted"/>
<keyword evidence="3" id="KW-1185">Reference proteome</keyword>
<dbReference type="GO" id="GO:0006694">
    <property type="term" value="P:steroid biosynthetic process"/>
    <property type="evidence" value="ECO:0007669"/>
    <property type="project" value="InterPro"/>
</dbReference>
<organism evidence="2 3">
    <name type="scientific">Corallococcus terminator</name>
    <dbReference type="NCBI Taxonomy" id="2316733"/>
    <lineage>
        <taxon>Bacteria</taxon>
        <taxon>Pseudomonadati</taxon>
        <taxon>Myxococcota</taxon>
        <taxon>Myxococcia</taxon>
        <taxon>Myxococcales</taxon>
        <taxon>Cystobacterineae</taxon>
        <taxon>Myxococcaceae</taxon>
        <taxon>Corallococcus</taxon>
    </lineage>
</organism>
<evidence type="ECO:0000313" key="3">
    <source>
        <dbReference type="Proteomes" id="UP000268094"/>
    </source>
</evidence>
<gene>
    <name evidence="2" type="ORF">D7V88_34930</name>
</gene>
<evidence type="ECO:0000259" key="1">
    <source>
        <dbReference type="Pfam" id="PF01073"/>
    </source>
</evidence>
<dbReference type="RefSeq" id="WP_120544929.1">
    <property type="nucleotide sequence ID" value="NZ_RAVZ01000371.1"/>
</dbReference>
<name>A0A3A8HV13_9BACT</name>
<dbReference type="GO" id="GO:0005737">
    <property type="term" value="C:cytoplasm"/>
    <property type="evidence" value="ECO:0007669"/>
    <property type="project" value="TreeGrafter"/>
</dbReference>
<sequence length="324" mass="33918">MRAFVTGGSGFVGKHLLAALAKRGEPARALARSPASVAAVQAAGGEPWEGDLSDPERLRLGMEGCDTVFHAAAHVKTSGPRAELYEANVRGTEAVLEAARAAGVKRLVYVSSQAVLVDGGPMVRLNETHPLPRRPVGPYPSTKGEAERRVLSVNSADFTTVAVRPPLIWGPGDTTALPAMVAAVKAGRFRWIGGGRYLMSTCHVANVVEGLLLAAEKGQGGQAYFLTDGAPVEFRSFITALLKTQGVDPGDKSLPTALAAMVAVTSDLLWDVLGLKSAPPLSRTELLLGGQEVTVSDDKARQELGYTGSVSREEGLRSLATQAG</sequence>
<protein>
    <submittedName>
        <fullName evidence="2">NAD-dependent epimerase/dehydratase family protein</fullName>
    </submittedName>
</protein>
<dbReference type="EMBL" id="RAVZ01000371">
    <property type="protein sequence ID" value="RKG74398.1"/>
    <property type="molecule type" value="Genomic_DNA"/>
</dbReference>
<dbReference type="OrthoDB" id="9814124at2"/>
<dbReference type="GO" id="GO:0016616">
    <property type="term" value="F:oxidoreductase activity, acting on the CH-OH group of donors, NAD or NADP as acceptor"/>
    <property type="evidence" value="ECO:0007669"/>
    <property type="project" value="InterPro"/>
</dbReference>
<dbReference type="InterPro" id="IPR051783">
    <property type="entry name" value="NAD(P)-dependent_oxidoreduct"/>
</dbReference>
<dbReference type="PANTHER" id="PTHR48079">
    <property type="entry name" value="PROTEIN YEEZ"/>
    <property type="match status" value="1"/>
</dbReference>
<dbReference type="InterPro" id="IPR002225">
    <property type="entry name" value="3Beta_OHSteriod_DH/Estase"/>
</dbReference>
<dbReference type="GO" id="GO:0004029">
    <property type="term" value="F:aldehyde dehydrogenase (NAD+) activity"/>
    <property type="evidence" value="ECO:0007669"/>
    <property type="project" value="TreeGrafter"/>
</dbReference>
<accession>A0A3A8HV13</accession>
<feature type="domain" description="3-beta hydroxysteroid dehydrogenase/isomerase" evidence="1">
    <location>
        <begin position="5"/>
        <end position="254"/>
    </location>
</feature>
<evidence type="ECO:0000313" key="2">
    <source>
        <dbReference type="EMBL" id="RKG74398.1"/>
    </source>
</evidence>
<dbReference type="InterPro" id="IPR036291">
    <property type="entry name" value="NAD(P)-bd_dom_sf"/>
</dbReference>
<dbReference type="Pfam" id="PF01073">
    <property type="entry name" value="3Beta_HSD"/>
    <property type="match status" value="1"/>
</dbReference>
<dbReference type="AlphaFoldDB" id="A0A3A8HV13"/>
<dbReference type="SUPFAM" id="SSF51735">
    <property type="entry name" value="NAD(P)-binding Rossmann-fold domains"/>
    <property type="match status" value="1"/>
</dbReference>
<dbReference type="PANTHER" id="PTHR48079:SF6">
    <property type="entry name" value="NAD(P)-BINDING DOMAIN-CONTAINING PROTEIN-RELATED"/>
    <property type="match status" value="1"/>
</dbReference>